<evidence type="ECO:0000259" key="7">
    <source>
        <dbReference type="Pfam" id="PF02687"/>
    </source>
</evidence>
<keyword evidence="4" id="KW-1133">Transmembrane helix</keyword>
<dbReference type="AlphaFoldDB" id="A0A9E9LBT9"/>
<keyword evidence="3" id="KW-0812">Transmembrane</keyword>
<evidence type="ECO:0000256" key="2">
    <source>
        <dbReference type="ARBA" id="ARBA00022475"/>
    </source>
</evidence>
<organism evidence="9">
    <name type="scientific">Oxalobacter aliiformigenes</name>
    <dbReference type="NCBI Taxonomy" id="2946593"/>
    <lineage>
        <taxon>Bacteria</taxon>
        <taxon>Pseudomonadati</taxon>
        <taxon>Pseudomonadota</taxon>
        <taxon>Betaproteobacteria</taxon>
        <taxon>Burkholderiales</taxon>
        <taxon>Oxalobacteraceae</taxon>
        <taxon>Oxalobacter</taxon>
    </lineage>
</organism>
<dbReference type="Pfam" id="PF12704">
    <property type="entry name" value="MacB_PCD"/>
    <property type="match status" value="1"/>
</dbReference>
<dbReference type="GO" id="GO:0005886">
    <property type="term" value="C:plasma membrane"/>
    <property type="evidence" value="ECO:0007669"/>
    <property type="project" value="UniProtKB-SubCell"/>
</dbReference>
<evidence type="ECO:0000259" key="8">
    <source>
        <dbReference type="Pfam" id="PF12704"/>
    </source>
</evidence>
<dbReference type="PANTHER" id="PTHR30572:SF4">
    <property type="entry name" value="ABC TRANSPORTER PERMEASE YTRF"/>
    <property type="match status" value="1"/>
</dbReference>
<evidence type="ECO:0000256" key="5">
    <source>
        <dbReference type="ARBA" id="ARBA00023136"/>
    </source>
</evidence>
<comment type="similarity">
    <text evidence="6">Belongs to the ABC-4 integral membrane protein family.</text>
</comment>
<accession>A0A9E9LBT9</accession>
<dbReference type="PANTHER" id="PTHR30572">
    <property type="entry name" value="MEMBRANE COMPONENT OF TRANSPORTER-RELATED"/>
    <property type="match status" value="1"/>
</dbReference>
<dbReference type="GO" id="GO:0022857">
    <property type="term" value="F:transmembrane transporter activity"/>
    <property type="evidence" value="ECO:0007669"/>
    <property type="project" value="TreeGrafter"/>
</dbReference>
<sequence length="406" mass="44771">MKSRPLTTYRIAFENIRRKPFRTFGQIFIVAMFAFVLFSGSVLSGSIKSGMESMSKRLGADLMIIPYGYEKQLQSALLRGEPSTFYLDQQLEEKIRSFPGVGNVSSQIFIASLQAACCSLPVQLIGFEPQSDFVIQPWIDGTLHHDLRDGEVIVGYKVAGKVGDEITFFGKPYRIAARLDSTGMGFDTSVFLNMATARKMIEKLEIAPLYGIKTDHPVVSTMMVNVKSGFEPRKVANEILFKYAMDYNLDMIMTKNMFSGISSRLNAFSYVAFGVAGLLWITALGVLALVFSMIVNERKREFGLLRILGASRKKLNRILLTESLMVSTGGALCGLFLACLVLFPFSTLISMAVKLPFLLPAYGKMAGMALFSLILSVGIGPLSCFYSVCRLGRMDISFAVRGNGSC</sequence>
<evidence type="ECO:0000256" key="6">
    <source>
        <dbReference type="ARBA" id="ARBA00038076"/>
    </source>
</evidence>
<evidence type="ECO:0000313" key="9">
    <source>
        <dbReference type="EMBL" id="WAV91190.1"/>
    </source>
</evidence>
<name>A0A9E9LBT9_9BURK</name>
<keyword evidence="5" id="KW-0472">Membrane</keyword>
<gene>
    <name evidence="9" type="ORF">NB646_10410</name>
</gene>
<dbReference type="InterPro" id="IPR050250">
    <property type="entry name" value="Macrolide_Exporter_MacB"/>
</dbReference>
<proteinExistence type="inferred from homology"/>
<protein>
    <submittedName>
        <fullName evidence="9">ABC transporter permease</fullName>
    </submittedName>
</protein>
<keyword evidence="2" id="KW-1003">Cell membrane</keyword>
<reference evidence="9" key="1">
    <citation type="journal article" date="2022" name="Front. Microbiol.">
        <title>New perspectives on an old grouping: The genomic and phenotypic variability of Oxalobacter formigenes and the implications for calcium oxalate stone prevention.</title>
        <authorList>
            <person name="Chmiel J.A."/>
            <person name="Carr C."/>
            <person name="Stuivenberg G.A."/>
            <person name="Venema R."/>
            <person name="Chanyi R.M."/>
            <person name="Al K.F."/>
            <person name="Giguere D."/>
            <person name="Say H."/>
            <person name="Akouris P.P."/>
            <person name="Dominguez Romero S.A."/>
            <person name="Kwong A."/>
            <person name="Tai V."/>
            <person name="Koval S.F."/>
            <person name="Razvi H."/>
            <person name="Bjazevic J."/>
            <person name="Burton J.P."/>
        </authorList>
    </citation>
    <scope>NUCLEOTIDE SEQUENCE</scope>
    <source>
        <strain evidence="9">OxK</strain>
    </source>
</reference>
<feature type="domain" description="ABC3 transporter permease C-terminal" evidence="7">
    <location>
        <begin position="275"/>
        <end position="388"/>
    </location>
</feature>
<evidence type="ECO:0000256" key="4">
    <source>
        <dbReference type="ARBA" id="ARBA00022989"/>
    </source>
</evidence>
<dbReference type="Proteomes" id="UP001164819">
    <property type="component" value="Chromosome"/>
</dbReference>
<dbReference type="Pfam" id="PF02687">
    <property type="entry name" value="FtsX"/>
    <property type="match status" value="1"/>
</dbReference>
<evidence type="ECO:0000256" key="3">
    <source>
        <dbReference type="ARBA" id="ARBA00022692"/>
    </source>
</evidence>
<evidence type="ECO:0000256" key="1">
    <source>
        <dbReference type="ARBA" id="ARBA00004651"/>
    </source>
</evidence>
<dbReference type="RefSeq" id="WP_269283395.1">
    <property type="nucleotide sequence ID" value="NZ_CP098251.1"/>
</dbReference>
<dbReference type="EMBL" id="CP098251">
    <property type="protein sequence ID" value="WAV91190.1"/>
    <property type="molecule type" value="Genomic_DNA"/>
</dbReference>
<feature type="domain" description="MacB-like periplasmic core" evidence="8">
    <location>
        <begin position="35"/>
        <end position="239"/>
    </location>
</feature>
<comment type="subcellular location">
    <subcellularLocation>
        <location evidence="1">Cell membrane</location>
        <topology evidence="1">Multi-pass membrane protein</topology>
    </subcellularLocation>
</comment>
<dbReference type="InterPro" id="IPR003838">
    <property type="entry name" value="ABC3_permease_C"/>
</dbReference>
<dbReference type="InterPro" id="IPR025857">
    <property type="entry name" value="MacB_PCD"/>
</dbReference>